<dbReference type="Gene3D" id="3.90.550.10">
    <property type="entry name" value="Spore Coat Polysaccharide Biosynthesis Protein SpsA, Chain A"/>
    <property type="match status" value="1"/>
</dbReference>
<protein>
    <submittedName>
        <fullName evidence="2">Glycosyltransferase family 2 protein</fullName>
    </submittedName>
</protein>
<keyword evidence="2" id="KW-0808">Transferase</keyword>
<evidence type="ECO:0000259" key="1">
    <source>
        <dbReference type="Pfam" id="PF00535"/>
    </source>
</evidence>
<evidence type="ECO:0000313" key="3">
    <source>
        <dbReference type="Proteomes" id="UP000434409"/>
    </source>
</evidence>
<dbReference type="Proteomes" id="UP000434409">
    <property type="component" value="Unassembled WGS sequence"/>
</dbReference>
<accession>A0A6N7UR26</accession>
<keyword evidence="3" id="KW-1185">Reference proteome</keyword>
<dbReference type="InterPro" id="IPR001173">
    <property type="entry name" value="Glyco_trans_2-like"/>
</dbReference>
<dbReference type="CDD" id="cd00761">
    <property type="entry name" value="Glyco_tranf_GTA_type"/>
    <property type="match status" value="1"/>
</dbReference>
<dbReference type="InterPro" id="IPR050834">
    <property type="entry name" value="Glycosyltransf_2"/>
</dbReference>
<reference evidence="2 3" key="1">
    <citation type="submission" date="2019-08" db="EMBL/GenBank/DDBJ databases">
        <title>In-depth cultivation of the pig gut microbiome towards novel bacterial diversity and tailored functional studies.</title>
        <authorList>
            <person name="Wylensek D."/>
            <person name="Hitch T.C.A."/>
            <person name="Clavel T."/>
        </authorList>
    </citation>
    <scope>NUCLEOTIDE SEQUENCE [LARGE SCALE GENOMIC DNA]</scope>
    <source>
        <strain evidence="2 3">68-1-5</strain>
    </source>
</reference>
<dbReference type="PANTHER" id="PTHR43685">
    <property type="entry name" value="GLYCOSYLTRANSFERASE"/>
    <property type="match status" value="1"/>
</dbReference>
<dbReference type="GO" id="GO:0016740">
    <property type="term" value="F:transferase activity"/>
    <property type="evidence" value="ECO:0007669"/>
    <property type="project" value="UniProtKB-KW"/>
</dbReference>
<proteinExistence type="predicted"/>
<name>A0A6N7UR26_9FIRM</name>
<dbReference type="Pfam" id="PF00535">
    <property type="entry name" value="Glycos_transf_2"/>
    <property type="match status" value="1"/>
</dbReference>
<feature type="domain" description="Glycosyltransferase 2-like" evidence="1">
    <location>
        <begin position="13"/>
        <end position="122"/>
    </location>
</feature>
<gene>
    <name evidence="2" type="ORF">FYJ34_02050</name>
</gene>
<dbReference type="SUPFAM" id="SSF53448">
    <property type="entry name" value="Nucleotide-diphospho-sugar transferases"/>
    <property type="match status" value="1"/>
</dbReference>
<dbReference type="GO" id="GO:0044010">
    <property type="term" value="P:single-species biofilm formation"/>
    <property type="evidence" value="ECO:0007669"/>
    <property type="project" value="TreeGrafter"/>
</dbReference>
<comment type="caution">
    <text evidence="2">The sequence shown here is derived from an EMBL/GenBank/DDBJ whole genome shotgun (WGS) entry which is preliminary data.</text>
</comment>
<evidence type="ECO:0000313" key="2">
    <source>
        <dbReference type="EMBL" id="MSR93093.1"/>
    </source>
</evidence>
<sequence length="332" mass="39504">MAERMDRGEMDVSIVIPTKNGEEYLDRVLDMVFRQETQYSYEVICVDSGSGDETIPIIRKYPCRLYQILPEEFGHGKTRNFGASKGSGTYIVFLTQDALPADTFWLQNLICAMEKDPDIAGGFGKHLPYPGCNIFDVRDLALHFDNFGREDTVYFLEDPKRYAQEEGYRHMLAFFSDNNACLRRSVWEQHPYKEVEFAEDQIWMKERIEAGYKKVYCPFAAVYHSHNYDSRTFYQRYYDEHKGLYQLHGYEISDSWIGLFPRWVRHVRMDAGYLRGLSISRKEKIKWMMYSIRRNYARYYGGYKGSRYHTYSPQKQKYLDEKLSQQYRQRKA</sequence>
<organism evidence="2 3">
    <name type="scientific">Suipraeoptans intestinalis</name>
    <dbReference type="NCBI Taxonomy" id="2606628"/>
    <lineage>
        <taxon>Bacteria</taxon>
        <taxon>Bacillati</taxon>
        <taxon>Bacillota</taxon>
        <taxon>Clostridia</taxon>
        <taxon>Lachnospirales</taxon>
        <taxon>Lachnospiraceae</taxon>
        <taxon>Suipraeoptans</taxon>
    </lineage>
</organism>
<dbReference type="PANTHER" id="PTHR43685:SF13">
    <property type="entry name" value="O ANTIGEN BIOSYNTHESIS RHAMNOSYLTRANSFERASE RFBN"/>
    <property type="match status" value="1"/>
</dbReference>
<dbReference type="EMBL" id="VULY01000018">
    <property type="protein sequence ID" value="MSR93093.1"/>
    <property type="molecule type" value="Genomic_DNA"/>
</dbReference>
<dbReference type="AlphaFoldDB" id="A0A6N7UR26"/>
<dbReference type="InterPro" id="IPR029044">
    <property type="entry name" value="Nucleotide-diphossugar_trans"/>
</dbReference>